<dbReference type="AlphaFoldDB" id="A0AAV7IQ17"/>
<dbReference type="Proteomes" id="UP000826195">
    <property type="component" value="Unassembled WGS sequence"/>
</dbReference>
<gene>
    <name evidence="2" type="ORF">KQX54_001275</name>
</gene>
<evidence type="ECO:0000256" key="1">
    <source>
        <dbReference type="SAM" id="MobiDB-lite"/>
    </source>
</evidence>
<evidence type="ECO:0000313" key="3">
    <source>
        <dbReference type="Proteomes" id="UP000826195"/>
    </source>
</evidence>
<name>A0AAV7IQ17_COTGL</name>
<dbReference type="EMBL" id="JAHXZJ010000748">
    <property type="protein sequence ID" value="KAH0556681.1"/>
    <property type="molecule type" value="Genomic_DNA"/>
</dbReference>
<feature type="compositionally biased region" description="Basic and acidic residues" evidence="1">
    <location>
        <begin position="82"/>
        <end position="111"/>
    </location>
</feature>
<proteinExistence type="predicted"/>
<feature type="region of interest" description="Disordered" evidence="1">
    <location>
        <begin position="68"/>
        <end position="159"/>
    </location>
</feature>
<reference evidence="2 3" key="1">
    <citation type="journal article" date="2021" name="J. Hered.">
        <title>A chromosome-level genome assembly of the parasitoid wasp, Cotesia glomerata (Hymenoptera: Braconidae).</title>
        <authorList>
            <person name="Pinto B.J."/>
            <person name="Weis J.J."/>
            <person name="Gamble T."/>
            <person name="Ode P.J."/>
            <person name="Paul R."/>
            <person name="Zaspel J.M."/>
        </authorList>
    </citation>
    <scope>NUCLEOTIDE SEQUENCE [LARGE SCALE GENOMIC DNA]</scope>
    <source>
        <strain evidence="2">CgM1</strain>
    </source>
</reference>
<evidence type="ECO:0000313" key="2">
    <source>
        <dbReference type="EMBL" id="KAH0556681.1"/>
    </source>
</evidence>
<keyword evidence="3" id="KW-1185">Reference proteome</keyword>
<organism evidence="2 3">
    <name type="scientific">Cotesia glomerata</name>
    <name type="common">Lepidopteran parasitic wasp</name>
    <name type="synonym">Apanteles glomeratus</name>
    <dbReference type="NCBI Taxonomy" id="32391"/>
    <lineage>
        <taxon>Eukaryota</taxon>
        <taxon>Metazoa</taxon>
        <taxon>Ecdysozoa</taxon>
        <taxon>Arthropoda</taxon>
        <taxon>Hexapoda</taxon>
        <taxon>Insecta</taxon>
        <taxon>Pterygota</taxon>
        <taxon>Neoptera</taxon>
        <taxon>Endopterygota</taxon>
        <taxon>Hymenoptera</taxon>
        <taxon>Apocrita</taxon>
        <taxon>Ichneumonoidea</taxon>
        <taxon>Braconidae</taxon>
        <taxon>Microgastrinae</taxon>
        <taxon>Cotesia</taxon>
    </lineage>
</organism>
<feature type="compositionally biased region" description="Basic and acidic residues" evidence="1">
    <location>
        <begin position="127"/>
        <end position="146"/>
    </location>
</feature>
<accession>A0AAV7IQ17</accession>
<feature type="compositionally biased region" description="Polar residues" evidence="1">
    <location>
        <begin position="113"/>
        <end position="123"/>
    </location>
</feature>
<comment type="caution">
    <text evidence="2">The sequence shown here is derived from an EMBL/GenBank/DDBJ whole genome shotgun (WGS) entry which is preliminary data.</text>
</comment>
<sequence length="159" mass="18874">MCLKIQSLRQLFFSNLHYSKNFLRQHPDLQVYHCSRNDDEIDAKWAELTKPKNRNKLKFDKKAELPDEKCRQGRKRNLSKVLAKEDDKRSHKLETTVKKAKEPRRKTEPKNLKANQNSSQEESLTQDDYKRMYLDLQKKMNDERKSSNVKNKSPGLAII</sequence>
<protein>
    <submittedName>
        <fullName evidence="2">Uncharacterized protein</fullName>
    </submittedName>
</protein>